<reference evidence="1 2" key="1">
    <citation type="submission" date="2017-06" db="EMBL/GenBank/DDBJ databases">
        <authorList>
            <person name="Kim H.J."/>
            <person name="Triplett B.A."/>
        </authorList>
    </citation>
    <scope>NUCLEOTIDE SEQUENCE [LARGE SCALE GENOMIC DNA]</scope>
    <source>
        <strain evidence="1 2">DSM 43151</strain>
    </source>
</reference>
<accession>A0A239CNU9</accession>
<dbReference type="EMBL" id="FZNR01000012">
    <property type="protein sequence ID" value="SNS21817.1"/>
    <property type="molecule type" value="Genomic_DNA"/>
</dbReference>
<gene>
    <name evidence="1" type="ORF">SAMN06264365_11213</name>
</gene>
<evidence type="ECO:0008006" key="3">
    <source>
        <dbReference type="Google" id="ProtNLM"/>
    </source>
</evidence>
<organism evidence="1 2">
    <name type="scientific">Actinoplanes regularis</name>
    <dbReference type="NCBI Taxonomy" id="52697"/>
    <lineage>
        <taxon>Bacteria</taxon>
        <taxon>Bacillati</taxon>
        <taxon>Actinomycetota</taxon>
        <taxon>Actinomycetes</taxon>
        <taxon>Micromonosporales</taxon>
        <taxon>Micromonosporaceae</taxon>
        <taxon>Actinoplanes</taxon>
    </lineage>
</organism>
<evidence type="ECO:0000313" key="1">
    <source>
        <dbReference type="EMBL" id="SNS21817.1"/>
    </source>
</evidence>
<name>A0A239CNU9_9ACTN</name>
<dbReference type="AlphaFoldDB" id="A0A239CNU9"/>
<keyword evidence="2" id="KW-1185">Reference proteome</keyword>
<proteinExistence type="predicted"/>
<dbReference type="Proteomes" id="UP000198415">
    <property type="component" value="Unassembled WGS sequence"/>
</dbReference>
<sequence>MISTGFLRNLNYLTAKQPYLIYRIALTMGWPIATGVIEGICRYLVKDRLAITGTRWSLSGAEAVLLLRAVITNGDFPAYWKFHLQQEHQRTHTSRYQHQYDLAA</sequence>
<evidence type="ECO:0000313" key="2">
    <source>
        <dbReference type="Proteomes" id="UP000198415"/>
    </source>
</evidence>
<protein>
    <recommendedName>
        <fullName evidence="3">Transposase</fullName>
    </recommendedName>
</protein>